<dbReference type="WBParaSite" id="EVEC_0000308501-mRNA-1">
    <property type="protein sequence ID" value="EVEC_0000308501-mRNA-1"/>
    <property type="gene ID" value="EVEC_0000308501"/>
</dbReference>
<dbReference type="Gene3D" id="3.30.1360.40">
    <property type="match status" value="1"/>
</dbReference>
<dbReference type="GO" id="GO:0000819">
    <property type="term" value="P:sister chromatid segregation"/>
    <property type="evidence" value="ECO:0007669"/>
    <property type="project" value="TreeGrafter"/>
</dbReference>
<organism evidence="19">
    <name type="scientific">Enterobius vermicularis</name>
    <name type="common">Human pinworm</name>
    <dbReference type="NCBI Taxonomy" id="51028"/>
    <lineage>
        <taxon>Eukaryota</taxon>
        <taxon>Metazoa</taxon>
        <taxon>Ecdysozoa</taxon>
        <taxon>Nematoda</taxon>
        <taxon>Chromadorea</taxon>
        <taxon>Rhabditida</taxon>
        <taxon>Spirurina</taxon>
        <taxon>Oxyuridomorpha</taxon>
        <taxon>Oxyuroidea</taxon>
        <taxon>Oxyuridae</taxon>
        <taxon>Enterobius</taxon>
    </lineage>
</organism>
<evidence type="ECO:0000259" key="15">
    <source>
        <dbReference type="PROSITE" id="PS50880"/>
    </source>
</evidence>
<dbReference type="InterPro" id="IPR014721">
    <property type="entry name" value="Ribsml_uS5_D2-typ_fold_subgr"/>
</dbReference>
<keyword evidence="8" id="KW-0460">Magnesium</keyword>
<dbReference type="GO" id="GO:0046872">
    <property type="term" value="F:metal ion binding"/>
    <property type="evidence" value="ECO:0007669"/>
    <property type="project" value="UniProtKB-KW"/>
</dbReference>
<dbReference type="InterPro" id="IPR001241">
    <property type="entry name" value="Topo_IIA"/>
</dbReference>
<dbReference type="InterPro" id="IPR013758">
    <property type="entry name" value="Topo_IIA_A/C_ab"/>
</dbReference>
<dbReference type="FunFam" id="3.30.1490.30:FF:000001">
    <property type="entry name" value="DNA topoisomerase 2"/>
    <property type="match status" value="1"/>
</dbReference>
<keyword evidence="6 13" id="KW-0547">Nucleotide-binding</keyword>
<dbReference type="EMBL" id="UXUI01007450">
    <property type="protein sequence ID" value="VDD87650.1"/>
    <property type="molecule type" value="Genomic_DNA"/>
</dbReference>
<dbReference type="InterPro" id="IPR013757">
    <property type="entry name" value="Topo_IIA_A_a_sf"/>
</dbReference>
<keyword evidence="10 12" id="KW-0238">DNA-binding</keyword>
<feature type="domain" description="Toprim" evidence="15">
    <location>
        <begin position="465"/>
        <end position="582"/>
    </location>
</feature>
<dbReference type="Pfam" id="PF01751">
    <property type="entry name" value="Toprim"/>
    <property type="match status" value="1"/>
</dbReference>
<dbReference type="GO" id="GO:0005524">
    <property type="term" value="F:ATP binding"/>
    <property type="evidence" value="ECO:0007669"/>
    <property type="project" value="UniProtKB-UniRule"/>
</dbReference>
<dbReference type="SUPFAM" id="SSF54211">
    <property type="entry name" value="Ribosomal protein S5 domain 2-like"/>
    <property type="match status" value="1"/>
</dbReference>
<dbReference type="Gene3D" id="3.30.565.10">
    <property type="entry name" value="Histidine kinase-like ATPase, C-terminal domain"/>
    <property type="match status" value="1"/>
</dbReference>
<dbReference type="Gene3D" id="3.30.1490.30">
    <property type="match status" value="1"/>
</dbReference>
<dbReference type="CDD" id="cd16930">
    <property type="entry name" value="HATPase_TopII-like"/>
    <property type="match status" value="1"/>
</dbReference>
<dbReference type="InterPro" id="IPR001154">
    <property type="entry name" value="TopoII_euk"/>
</dbReference>
<protein>
    <recommendedName>
        <fullName evidence="13">DNA topoisomerase 2</fullName>
        <ecNumber evidence="13">5.6.2.2</ecNumber>
    </recommendedName>
</protein>
<dbReference type="CDD" id="cd03365">
    <property type="entry name" value="TOPRIM_TopoIIA"/>
    <property type="match status" value="1"/>
</dbReference>
<evidence type="ECO:0000256" key="11">
    <source>
        <dbReference type="ARBA" id="ARBA00023235"/>
    </source>
</evidence>
<dbReference type="Gene3D" id="3.40.50.670">
    <property type="match status" value="1"/>
</dbReference>
<dbReference type="Pfam" id="PF02518">
    <property type="entry name" value="HATPase_c"/>
    <property type="match status" value="1"/>
</dbReference>
<dbReference type="GO" id="GO:0003677">
    <property type="term" value="F:DNA binding"/>
    <property type="evidence" value="ECO:0007669"/>
    <property type="project" value="UniProtKB-UniRule"/>
</dbReference>
<evidence type="ECO:0000256" key="13">
    <source>
        <dbReference type="RuleBase" id="RU362094"/>
    </source>
</evidence>
<dbReference type="PROSITE" id="PS52040">
    <property type="entry name" value="TOPO_IIA"/>
    <property type="match status" value="1"/>
</dbReference>
<dbReference type="InterPro" id="IPR006171">
    <property type="entry name" value="TOPRIM_dom"/>
</dbReference>
<comment type="cofactor">
    <cofactor evidence="2">
        <name>Ca(2+)</name>
        <dbReference type="ChEBI" id="CHEBI:29108"/>
    </cofactor>
</comment>
<dbReference type="Pfam" id="PF00204">
    <property type="entry name" value="DNA_gyraseB"/>
    <property type="match status" value="1"/>
</dbReference>
<dbReference type="InterPro" id="IPR002205">
    <property type="entry name" value="Topo_IIA_dom_A"/>
</dbReference>
<evidence type="ECO:0000256" key="10">
    <source>
        <dbReference type="ARBA" id="ARBA00023125"/>
    </source>
</evidence>
<evidence type="ECO:0000256" key="6">
    <source>
        <dbReference type="ARBA" id="ARBA00022741"/>
    </source>
</evidence>
<feature type="domain" description="Topo IIA-type catalytic" evidence="16">
    <location>
        <begin position="725"/>
        <end position="1171"/>
    </location>
</feature>
<comment type="similarity">
    <text evidence="4 13">Belongs to the type II topoisomerase family.</text>
</comment>
<comment type="catalytic activity">
    <reaction evidence="1 12 13">
        <text>ATP-dependent breakage, passage and rejoining of double-stranded DNA.</text>
        <dbReference type="EC" id="5.6.2.2"/>
    </reaction>
</comment>
<dbReference type="PROSITE" id="PS50880">
    <property type="entry name" value="TOPRIM"/>
    <property type="match status" value="1"/>
</dbReference>
<dbReference type="OrthoDB" id="276498at2759"/>
<dbReference type="CDD" id="cd00187">
    <property type="entry name" value="TOP4c"/>
    <property type="match status" value="1"/>
</dbReference>
<reference evidence="19" key="1">
    <citation type="submission" date="2016-04" db="UniProtKB">
        <authorList>
            <consortium name="WormBaseParasite"/>
        </authorList>
    </citation>
    <scope>IDENTIFICATION</scope>
</reference>
<evidence type="ECO:0000256" key="12">
    <source>
        <dbReference type="PROSITE-ProRule" id="PRU01384"/>
    </source>
</evidence>
<gene>
    <name evidence="17" type="ORF">EVEC_LOCUS2793</name>
</gene>
<comment type="function">
    <text evidence="13">Control of topological states of DNA by transient breakage and subsequent rejoining of DNA strands. Topoisomerase II makes double-strand breaks.</text>
</comment>
<evidence type="ECO:0000313" key="17">
    <source>
        <dbReference type="EMBL" id="VDD87650.1"/>
    </source>
</evidence>
<sequence length="1301" mass="149225">GGASSGERTFPKKTQSSSGDNIEVFTNLDKQSKRLSIEKIYQKKTQLEHILLRPDTYIGSVEHTDKTSMWVYDPESERIVQREISYVPGLYKIFDEILVNAADNKQRDPKMNLIRVNINREKNEISVFNNGKGIPVVHHKVENMYVPELIFGTLLTSSNYNDEERKVTGGRNGYGAKLCNIFSTEFTVETSSKEYGKSFKQTWKNNMTKDKDATISKATGEDFTRITFKPDLSKFKMTELDDDIVGLMSRRAYDVAGSTKGVKVYLNNKMLPVQGFKQYVEQYAKHNLNSDGEPYKIAYEQFSERWEVALTVSEKGFQQVSFVNSIATTKGGRHVDYITDQITAKLAETVKKKIGKGGVNIKPFQIKNHMWVFVNSLIENPTFDSQTKETMTLQAKSFGSKCELSEKFVNATLRCGVLEAVMSWVRFKQQENLDKKCSAKKTSKLKGVPKLEDANDAGTKNSAFCTLILTEGDSAKSLAVSGLGVVGRDRYGVFPLRGKMLNVREGSHSQIMENAEINALLKIIGLQYRLKYDKDEDMKTLRYGKVMVMADQDQDGSHIKGLVINFIHYNWPNLIRRNFVEEFITPIVKATKGKEEFSFFSLPEYAEWRNNTENWKSYRIKYYKGLGTSTSKEAREYFTDMARHRIKFNYSGNDDDNSIDMAFSKKKIEERKAWLTKWMAEKKERREQGLTEEYLYDKNTKSVSFKDFVNKELVLFSNADNERSIPSLVDGLKPGQRKVLFTCFKRADRKEIKVAQLAGAVGEMSAYHHGEQSLMSTIVNLAQDFVGSNNINLLLPIGQFGTRLQGGKDSASPRYIFTQLNPVARALFPPVDENVLRFLFEENQRIEPEWYCPIIPTVLVNGAEGIGTAWSTKLPWFKNFRGTIEKLDNHRFICSGEISVLREDTIEITELPIRTWTQNYKESVLETFLEGSEKQPALISDFKEYHTDTTVKFVVKMNPQKLREAVGEGLHKVFKLQTAINTSSMVLFDALGCLRKFSTVEEIFKEFFETRKKKYIERKAFQEGMLRAQSERLSNQARFILAKIKGEIYIENKRKVAIVEQLVKKGFDPDPVKKWKEYVRKKELEMTGEVAIDEEDEEEEGTEESEGTSSPLKKDVEKKLQDYDYLVGMAILKLSEEEKNKLLKESEALQAMTWGEMWNADLDQFLIALDKQEAKERVDNDIQIKKLGSAATGGRKKAGTEFLPDPNGTRIEPKIDHMKEKYGEPKPKKPKLPKEPKETKPKKDGGEVSLFTEDDESENMDKYVFEDDDEDFVAPEVKKTTSEDRKRKVSFLLLYRFWKFV</sequence>
<keyword evidence="11 12" id="KW-0413">Isomerase</keyword>
<dbReference type="GO" id="GO:0003918">
    <property type="term" value="F:DNA topoisomerase type II (double strand cut, ATP-hydrolyzing) activity"/>
    <property type="evidence" value="ECO:0007669"/>
    <property type="project" value="UniProtKB-UniRule"/>
</dbReference>
<evidence type="ECO:0000256" key="5">
    <source>
        <dbReference type="ARBA" id="ARBA00022723"/>
    </source>
</evidence>
<evidence type="ECO:0000256" key="4">
    <source>
        <dbReference type="ARBA" id="ARBA00011080"/>
    </source>
</evidence>
<dbReference type="InterPro" id="IPR050634">
    <property type="entry name" value="DNA_Topoisomerase_II"/>
</dbReference>
<dbReference type="GO" id="GO:0000712">
    <property type="term" value="P:resolution of meiotic recombination intermediates"/>
    <property type="evidence" value="ECO:0007669"/>
    <property type="project" value="TreeGrafter"/>
</dbReference>
<proteinExistence type="inferred from homology"/>
<keyword evidence="9 12" id="KW-0799">Topoisomerase</keyword>
<dbReference type="FunFam" id="3.30.565.10:FF:000004">
    <property type="entry name" value="DNA topoisomerase 2"/>
    <property type="match status" value="1"/>
</dbReference>
<evidence type="ECO:0000256" key="1">
    <source>
        <dbReference type="ARBA" id="ARBA00000185"/>
    </source>
</evidence>
<feature type="region of interest" description="Disordered" evidence="14">
    <location>
        <begin position="1089"/>
        <end position="1114"/>
    </location>
</feature>
<evidence type="ECO:0000256" key="9">
    <source>
        <dbReference type="ARBA" id="ARBA00023029"/>
    </source>
</evidence>
<dbReference type="SUPFAM" id="SSF56719">
    <property type="entry name" value="Type II DNA topoisomerase"/>
    <property type="match status" value="1"/>
</dbReference>
<evidence type="ECO:0000313" key="19">
    <source>
        <dbReference type="WBParaSite" id="EVEC_0000308501-mRNA-1"/>
    </source>
</evidence>
<dbReference type="InterPro" id="IPR013506">
    <property type="entry name" value="Topo_IIA_bsu_dom2"/>
</dbReference>
<dbReference type="InterPro" id="IPR036890">
    <property type="entry name" value="HATPase_C_sf"/>
</dbReference>
<dbReference type="InterPro" id="IPR013760">
    <property type="entry name" value="Topo_IIA-like_dom_sf"/>
</dbReference>
<keyword evidence="5" id="KW-0479">Metal-binding</keyword>
<dbReference type="InterPro" id="IPR031660">
    <property type="entry name" value="TOPRIM_C"/>
</dbReference>
<dbReference type="SUPFAM" id="SSF55874">
    <property type="entry name" value="ATPase domain of HSP90 chaperone/DNA topoisomerase II/histidine kinase"/>
    <property type="match status" value="1"/>
</dbReference>
<reference evidence="17 18" key="2">
    <citation type="submission" date="2018-10" db="EMBL/GenBank/DDBJ databases">
        <authorList>
            <consortium name="Pathogen Informatics"/>
        </authorList>
    </citation>
    <scope>NUCLEOTIDE SEQUENCE [LARGE SCALE GENOMIC DNA]</scope>
</reference>
<dbReference type="FunFam" id="3.40.50.670:FF:000001">
    <property type="entry name" value="DNA topoisomerase 2"/>
    <property type="match status" value="2"/>
</dbReference>
<dbReference type="PROSITE" id="PS00177">
    <property type="entry name" value="TOPOISOMERASE_II"/>
    <property type="match status" value="1"/>
</dbReference>
<feature type="region of interest" description="Disordered" evidence="14">
    <location>
        <begin position="1189"/>
        <end position="1260"/>
    </location>
</feature>
<dbReference type="SMART" id="SM00433">
    <property type="entry name" value="TOP2c"/>
    <property type="match status" value="1"/>
</dbReference>
<accession>A0A158Q9U1</accession>
<dbReference type="PANTHER" id="PTHR10169:SF62">
    <property type="entry name" value="DNA TOPOISOMERASE 2 TOP-2-RELATED"/>
    <property type="match status" value="1"/>
</dbReference>
<evidence type="ECO:0000259" key="16">
    <source>
        <dbReference type="PROSITE" id="PS52040"/>
    </source>
</evidence>
<feature type="compositionally biased region" description="Acidic residues" evidence="14">
    <location>
        <begin position="1091"/>
        <end position="1106"/>
    </location>
</feature>
<dbReference type="EC" id="5.6.2.2" evidence="13"/>
<dbReference type="Pfam" id="PF00521">
    <property type="entry name" value="DNA_topoisoIV"/>
    <property type="match status" value="1"/>
</dbReference>
<evidence type="ECO:0000256" key="7">
    <source>
        <dbReference type="ARBA" id="ARBA00022840"/>
    </source>
</evidence>
<name>A0A158Q9U1_ENTVE</name>
<dbReference type="GO" id="GO:0005634">
    <property type="term" value="C:nucleus"/>
    <property type="evidence" value="ECO:0007669"/>
    <property type="project" value="TreeGrafter"/>
</dbReference>
<dbReference type="GO" id="GO:0006265">
    <property type="term" value="P:DNA topological change"/>
    <property type="evidence" value="ECO:0007669"/>
    <property type="project" value="UniProtKB-UniRule"/>
</dbReference>
<dbReference type="PRINTS" id="PR01158">
    <property type="entry name" value="TOPISMRASEII"/>
</dbReference>
<dbReference type="FunFam" id="3.30.1360.40:FF:000003">
    <property type="entry name" value="DNA topoisomerase 2"/>
    <property type="match status" value="1"/>
</dbReference>
<keyword evidence="7 13" id="KW-0067">ATP-binding</keyword>
<comment type="subunit">
    <text evidence="13">Homodimer.</text>
</comment>
<feature type="compositionally biased region" description="Basic and acidic residues" evidence="14">
    <location>
        <begin position="1211"/>
        <end position="1246"/>
    </location>
</feature>
<keyword evidence="18" id="KW-1185">Reference proteome</keyword>
<dbReference type="InterPro" id="IPR013759">
    <property type="entry name" value="Topo_IIA_B_C"/>
</dbReference>
<dbReference type="FunFam" id="3.90.199.10:FF:000002">
    <property type="entry name" value="DNA topoisomerase 2"/>
    <property type="match status" value="1"/>
</dbReference>
<dbReference type="CDD" id="cd03481">
    <property type="entry name" value="TopoIIA_Trans_ScTopoIIA"/>
    <property type="match status" value="1"/>
</dbReference>
<dbReference type="PRINTS" id="PR00418">
    <property type="entry name" value="TPI2FAMILY"/>
</dbReference>
<dbReference type="InterPro" id="IPR003594">
    <property type="entry name" value="HATPase_dom"/>
</dbReference>
<dbReference type="Pfam" id="PF16898">
    <property type="entry name" value="TOPRIM_C"/>
    <property type="match status" value="1"/>
</dbReference>
<dbReference type="PANTHER" id="PTHR10169">
    <property type="entry name" value="DNA TOPOISOMERASE/GYRASE"/>
    <property type="match status" value="1"/>
</dbReference>
<dbReference type="Proteomes" id="UP000274131">
    <property type="component" value="Unassembled WGS sequence"/>
</dbReference>
<dbReference type="Gene3D" id="3.90.199.10">
    <property type="entry name" value="Topoisomerase II, domain 5"/>
    <property type="match status" value="2"/>
</dbReference>
<evidence type="ECO:0000313" key="18">
    <source>
        <dbReference type="Proteomes" id="UP000274131"/>
    </source>
</evidence>
<feature type="active site" description="O-(5'-phospho-DNA)-tyrosine intermediate" evidence="12">
    <location>
        <position position="815"/>
    </location>
</feature>
<dbReference type="SMART" id="SM00434">
    <property type="entry name" value="TOP4c"/>
    <property type="match status" value="1"/>
</dbReference>
<dbReference type="InterPro" id="IPR020568">
    <property type="entry name" value="Ribosomal_Su5_D2-typ_SF"/>
</dbReference>
<dbReference type="Gene3D" id="1.10.268.10">
    <property type="entry name" value="Topoisomerase, domain 3"/>
    <property type="match status" value="1"/>
</dbReference>
<dbReference type="FunFam" id="3.30.230.10:FF:000008">
    <property type="entry name" value="DNA topoisomerase 2"/>
    <property type="match status" value="1"/>
</dbReference>
<evidence type="ECO:0000256" key="14">
    <source>
        <dbReference type="SAM" id="MobiDB-lite"/>
    </source>
</evidence>
<dbReference type="STRING" id="51028.A0A158Q9U1"/>
<evidence type="ECO:0000256" key="3">
    <source>
        <dbReference type="ARBA" id="ARBA00001946"/>
    </source>
</evidence>
<comment type="cofactor">
    <cofactor evidence="3">
        <name>Mg(2+)</name>
        <dbReference type="ChEBI" id="CHEBI:18420"/>
    </cofactor>
</comment>
<feature type="region of interest" description="Disordered" evidence="14">
    <location>
        <begin position="1"/>
        <end position="20"/>
    </location>
</feature>
<evidence type="ECO:0000256" key="8">
    <source>
        <dbReference type="ARBA" id="ARBA00022842"/>
    </source>
</evidence>
<dbReference type="InterPro" id="IPR018522">
    <property type="entry name" value="TopoIIA_CS"/>
</dbReference>
<dbReference type="Gene3D" id="3.30.230.10">
    <property type="match status" value="1"/>
</dbReference>
<evidence type="ECO:0000256" key="2">
    <source>
        <dbReference type="ARBA" id="ARBA00001913"/>
    </source>
</evidence>
<dbReference type="InterPro" id="IPR034157">
    <property type="entry name" value="TOPRIM_TopoII"/>
</dbReference>